<keyword evidence="1" id="KW-0812">Transmembrane</keyword>
<dbReference type="EMBL" id="EF082487">
    <property type="protein sequence ID" value="ABK21844.1"/>
    <property type="molecule type" value="mRNA"/>
</dbReference>
<dbReference type="InterPro" id="IPR008637">
    <property type="entry name" value="HR_lesion"/>
</dbReference>
<evidence type="ECO:0000256" key="1">
    <source>
        <dbReference type="SAM" id="Phobius"/>
    </source>
</evidence>
<keyword evidence="1" id="KW-0472">Membrane</keyword>
<organism evidence="3">
    <name type="scientific">Picea sitchensis</name>
    <name type="common">Sitka spruce</name>
    <name type="synonym">Pinus sitchensis</name>
    <dbReference type="NCBI Taxonomy" id="3332"/>
    <lineage>
        <taxon>Eukaryota</taxon>
        <taxon>Viridiplantae</taxon>
        <taxon>Streptophyta</taxon>
        <taxon>Embryophyta</taxon>
        <taxon>Tracheophyta</taxon>
        <taxon>Spermatophyta</taxon>
        <taxon>Pinopsida</taxon>
        <taxon>Pinidae</taxon>
        <taxon>Conifers I</taxon>
        <taxon>Pinales</taxon>
        <taxon>Pinaceae</taxon>
        <taxon>Picea</taxon>
    </lineage>
</organism>
<feature type="chain" id="PRO_5002738984" description="HR-like lesion-inducer" evidence="2">
    <location>
        <begin position="23"/>
        <end position="156"/>
    </location>
</feature>
<feature type="transmembrane region" description="Helical" evidence="1">
    <location>
        <begin position="122"/>
        <end position="142"/>
    </location>
</feature>
<dbReference type="PANTHER" id="PTHR31474">
    <property type="entry name" value="HR-LIKE LESION-INDUCER"/>
    <property type="match status" value="1"/>
</dbReference>
<accession>A9NMI3</accession>
<feature type="transmembrane region" description="Helical" evidence="1">
    <location>
        <begin position="77"/>
        <end position="102"/>
    </location>
</feature>
<proteinExistence type="evidence at transcript level"/>
<name>A9NMI3_PICSI</name>
<dbReference type="AlphaFoldDB" id="A9NMI3"/>
<sequence>MGFISFAGRVLFSSIFILAAWQKINDFGADGGAAAKSMEPKLLLFKNHVTTLLGVQVPEVEIKHLLMVAIGLEGIGGILFIFGSTLGAYLLLIFLASVSPIMHDFYNYEMTKPEYVTEFIQFLKNLSLFGALLFFLGMKNSFTKKPKKKMSKSKTN</sequence>
<keyword evidence="1" id="KW-1133">Transmembrane helix</keyword>
<evidence type="ECO:0008006" key="4">
    <source>
        <dbReference type="Google" id="ProtNLM"/>
    </source>
</evidence>
<evidence type="ECO:0000256" key="2">
    <source>
        <dbReference type="SAM" id="SignalP"/>
    </source>
</evidence>
<keyword evidence="2" id="KW-0732">Signal</keyword>
<reference evidence="3" key="1">
    <citation type="journal article" date="2008" name="BMC Genomics">
        <title>A conifer genomics resource of 200,000 spruce (Picea spp.) ESTs and 6,464 high-quality, sequence-finished full-length cDNAs for Sitka spruce (Picea sitchensis).</title>
        <authorList>
            <person name="Ralph S.G."/>
            <person name="Chun H.J."/>
            <person name="Kolosova N."/>
            <person name="Cooper D."/>
            <person name="Oddy C."/>
            <person name="Ritland C.E."/>
            <person name="Kirkpatrick R."/>
            <person name="Moore R."/>
            <person name="Barber S."/>
            <person name="Holt R.A."/>
            <person name="Jones S.J."/>
            <person name="Marra M.A."/>
            <person name="Douglas C.J."/>
            <person name="Ritland K."/>
            <person name="Bohlmann J."/>
        </authorList>
    </citation>
    <scope>NUCLEOTIDE SEQUENCE</scope>
    <source>
        <tissue evidence="3">Green portion of the leader tissue</tissue>
    </source>
</reference>
<evidence type="ECO:0000313" key="3">
    <source>
        <dbReference type="EMBL" id="ABK21844.1"/>
    </source>
</evidence>
<protein>
    <recommendedName>
        <fullName evidence="4">HR-like lesion-inducer</fullName>
    </recommendedName>
</protein>
<feature type="signal peptide" evidence="2">
    <location>
        <begin position="1"/>
        <end position="22"/>
    </location>
</feature>
<dbReference type="PANTHER" id="PTHR31474:SF1">
    <property type="entry name" value="EXPRESSED PROTEIN"/>
    <property type="match status" value="1"/>
</dbReference>
<dbReference type="Pfam" id="PF05514">
    <property type="entry name" value="HR_lesion"/>
    <property type="match status" value="1"/>
</dbReference>